<dbReference type="EnsemblMetazoa" id="CJA39391.1">
    <property type="protein sequence ID" value="CJA39391.1"/>
    <property type="gene ID" value="WBGene00215238"/>
</dbReference>
<sequence>MEDNESEVMKVEMVLDVMDGIRTSVTKGSELSIEERHMSVKQKRKLWKNFARFVDTADKVEKLVMEKLLSVQRCTERQREMIVGPIEEFRKELWERFEEIGRDKWSRAVLRLMREQDLETVQELRELCEQGCPEDRSSRRGSGENHQNELIRLKTEKERLEARIRECDAEKLRAEKLMRRAQRAVEKERKTAEELSESLQQATRELGWFRKNGKVSHWKQEQESSETTGNGRRRKEISVAGSARSEMTGMVECMSRMMKSSALPEPKVFDGTGEFGEFKRAFLLKYGQVTNRDDELVAILEDKFLEGAAKSLFKSLPERYGRSITSLFEEFQGKLRKRQGDSKAEALNEFDGLRREKSEEMWEYLIEVEKWSRLAYPEVGEETLSQMRTTKLMMAARDDDTLHRMLIMKRLEIPLRYQYEQLKDIVLQQENEKRRATRRNYENQMPRAKWWMGKVDERRNTTREEEQKEESEPNQKEISRDRANTKCFRCGGVGHVVRQCTSMPVQKVGTVEKSKGRTMVEMVEILGQKRRFAIDSGAVVSLVENDLDIFLLGTNSFEVIGVDLKWKAERAVPRTAQNFRERPQSCAQIGAKAKAGIGQFIRMEAEKECVPTSLCLKNEERKRIGVVSNPLVIKRIQVIGVESGKWAKCTLKAAQATMDRMGQDEERLVSREQTRLMSDGQMVAKKGRREAQRRVVNCARRSVKSKFHVENTDLSLRRTFENRHGGVYTVKPDMERLSSISLSASEPVDSMECLVDCRDMAVPEHESVTNRRLGRSRSGKESWRDVDAWLRTRARRLEVAATSVLISDIFISVYYLTYRTLNIRVHISDARKFRFRLFSRFRIP</sequence>
<feature type="domain" description="CCHC-type" evidence="3">
    <location>
        <begin position="486"/>
        <end position="502"/>
    </location>
</feature>
<dbReference type="GO" id="GO:0008270">
    <property type="term" value="F:zinc ion binding"/>
    <property type="evidence" value="ECO:0007669"/>
    <property type="project" value="UniProtKB-KW"/>
</dbReference>
<dbReference type="Proteomes" id="UP000005237">
    <property type="component" value="Unassembled WGS sequence"/>
</dbReference>
<dbReference type="GO" id="GO:0005737">
    <property type="term" value="C:cytoplasm"/>
    <property type="evidence" value="ECO:0007669"/>
    <property type="project" value="UniProtKB-ARBA"/>
</dbReference>
<proteinExistence type="predicted"/>
<dbReference type="Pfam" id="PF00098">
    <property type="entry name" value="zf-CCHC"/>
    <property type="match status" value="1"/>
</dbReference>
<dbReference type="SUPFAM" id="SSF57756">
    <property type="entry name" value="Retrovirus zinc finger-like domains"/>
    <property type="match status" value="1"/>
</dbReference>
<dbReference type="GO" id="GO:0003676">
    <property type="term" value="F:nucleic acid binding"/>
    <property type="evidence" value="ECO:0007669"/>
    <property type="project" value="InterPro"/>
</dbReference>
<dbReference type="PROSITE" id="PS50158">
    <property type="entry name" value="ZF_CCHC"/>
    <property type="match status" value="1"/>
</dbReference>
<evidence type="ECO:0000313" key="5">
    <source>
        <dbReference type="Proteomes" id="UP000005237"/>
    </source>
</evidence>
<reference evidence="5" key="1">
    <citation type="submission" date="2010-08" db="EMBL/GenBank/DDBJ databases">
        <authorList>
            <consortium name="Caenorhabditis japonica Sequencing Consortium"/>
            <person name="Wilson R.K."/>
        </authorList>
    </citation>
    <scope>NUCLEOTIDE SEQUENCE [LARGE SCALE GENOMIC DNA]</scope>
    <source>
        <strain evidence="5">DF5081</strain>
    </source>
</reference>
<organism evidence="4 5">
    <name type="scientific">Caenorhabditis japonica</name>
    <dbReference type="NCBI Taxonomy" id="281687"/>
    <lineage>
        <taxon>Eukaryota</taxon>
        <taxon>Metazoa</taxon>
        <taxon>Ecdysozoa</taxon>
        <taxon>Nematoda</taxon>
        <taxon>Chromadorea</taxon>
        <taxon>Rhabditida</taxon>
        <taxon>Rhabditina</taxon>
        <taxon>Rhabditomorpha</taxon>
        <taxon>Rhabditoidea</taxon>
        <taxon>Rhabditidae</taxon>
        <taxon>Peloderinae</taxon>
        <taxon>Caenorhabditis</taxon>
    </lineage>
</organism>
<evidence type="ECO:0000259" key="3">
    <source>
        <dbReference type="PROSITE" id="PS50158"/>
    </source>
</evidence>
<evidence type="ECO:0000256" key="2">
    <source>
        <dbReference type="SAM" id="MobiDB-lite"/>
    </source>
</evidence>
<keyword evidence="1" id="KW-0479">Metal-binding</keyword>
<dbReference type="InterPro" id="IPR001878">
    <property type="entry name" value="Znf_CCHC"/>
</dbReference>
<dbReference type="AlphaFoldDB" id="A0A8R1ENM2"/>
<dbReference type="SMART" id="SM00343">
    <property type="entry name" value="ZnF_C2HC"/>
    <property type="match status" value="1"/>
</dbReference>
<reference evidence="4" key="2">
    <citation type="submission" date="2022-06" db="UniProtKB">
        <authorList>
            <consortium name="EnsemblMetazoa"/>
        </authorList>
    </citation>
    <scope>IDENTIFICATION</scope>
    <source>
        <strain evidence="4">DF5081</strain>
    </source>
</reference>
<feature type="region of interest" description="Disordered" evidence="2">
    <location>
        <begin position="132"/>
        <end position="152"/>
    </location>
</feature>
<keyword evidence="1" id="KW-0863">Zinc-finger</keyword>
<dbReference type="GO" id="GO:0019899">
    <property type="term" value="F:enzyme binding"/>
    <property type="evidence" value="ECO:0007669"/>
    <property type="project" value="UniProtKB-ARBA"/>
</dbReference>
<feature type="region of interest" description="Disordered" evidence="2">
    <location>
        <begin position="453"/>
        <end position="480"/>
    </location>
</feature>
<evidence type="ECO:0000256" key="1">
    <source>
        <dbReference type="PROSITE-ProRule" id="PRU00047"/>
    </source>
</evidence>
<accession>A0A8R1ENM2</accession>
<feature type="compositionally biased region" description="Basic and acidic residues" evidence="2">
    <location>
        <begin position="454"/>
        <end position="480"/>
    </location>
</feature>
<name>A0A8R1ENM2_CAEJA</name>
<feature type="region of interest" description="Disordered" evidence="2">
    <location>
        <begin position="217"/>
        <end position="241"/>
    </location>
</feature>
<dbReference type="InterPro" id="IPR036875">
    <property type="entry name" value="Znf_CCHC_sf"/>
</dbReference>
<keyword evidence="1" id="KW-0862">Zinc</keyword>
<keyword evidence="5" id="KW-1185">Reference proteome</keyword>
<protein>
    <submittedName>
        <fullName evidence="4">CCHC-type domain-containing protein</fullName>
    </submittedName>
</protein>
<evidence type="ECO:0000313" key="4">
    <source>
        <dbReference type="EnsemblMetazoa" id="CJA39391.1"/>
    </source>
</evidence>